<reference evidence="3" key="1">
    <citation type="submission" date="2021-02" db="EMBL/GenBank/DDBJ databases">
        <authorList>
            <person name="Nowell W R."/>
        </authorList>
    </citation>
    <scope>NUCLEOTIDE SEQUENCE</scope>
</reference>
<evidence type="ECO:0000256" key="1">
    <source>
        <dbReference type="SAM" id="Phobius"/>
    </source>
</evidence>
<dbReference type="EMBL" id="CAJNYD010004164">
    <property type="protein sequence ID" value="CAF3576584.1"/>
    <property type="molecule type" value="Genomic_DNA"/>
</dbReference>
<evidence type="ECO:0000313" key="8">
    <source>
        <dbReference type="EMBL" id="CAF4841385.1"/>
    </source>
</evidence>
<feature type="transmembrane region" description="Helical" evidence="1">
    <location>
        <begin position="17"/>
        <end position="35"/>
    </location>
</feature>
<dbReference type="EMBL" id="CAJNXB010000006">
    <property type="protein sequence ID" value="CAF2977151.1"/>
    <property type="molecule type" value="Genomic_DNA"/>
</dbReference>
<keyword evidence="1" id="KW-0472">Membrane</keyword>
<keyword evidence="1" id="KW-0812">Transmembrane</keyword>
<dbReference type="OrthoDB" id="10519815at2759"/>
<comment type="caution">
    <text evidence="3">The sequence shown here is derived from an EMBL/GenBank/DDBJ whole genome shotgun (WGS) entry which is preliminary data.</text>
</comment>
<dbReference type="Proteomes" id="UP000663851">
    <property type="component" value="Unassembled WGS sequence"/>
</dbReference>
<evidence type="ECO:0000313" key="5">
    <source>
        <dbReference type="EMBL" id="CAF4479274.1"/>
    </source>
</evidence>
<gene>
    <name evidence="4" type="ORF">GRG538_LOCUS22831</name>
    <name evidence="5" type="ORF">HFQ381_LOCUS26110</name>
    <name evidence="3" type="ORF">LUA448_LOCUS29228</name>
    <name evidence="7" type="ORF">QYT958_LOCUS23565</name>
    <name evidence="2" type="ORF">TIS948_LOCUS241</name>
    <name evidence="8" type="ORF">TOA249_LOCUS26099</name>
    <name evidence="6" type="ORF">UJA718_LOCUS31251</name>
</gene>
<dbReference type="Proteomes" id="UP000663848">
    <property type="component" value="Unassembled WGS sequence"/>
</dbReference>
<dbReference type="EMBL" id="CAJOBR010004798">
    <property type="protein sequence ID" value="CAF4795882.1"/>
    <property type="molecule type" value="Genomic_DNA"/>
</dbReference>
<evidence type="ECO:0000313" key="6">
    <source>
        <dbReference type="EMBL" id="CAF4601196.1"/>
    </source>
</evidence>
<protein>
    <submittedName>
        <fullName evidence="3">Uncharacterized protein</fullName>
    </submittedName>
</protein>
<dbReference type="AlphaFoldDB" id="A0A818LWH8"/>
<dbReference type="Proteomes" id="UP000663825">
    <property type="component" value="Unassembled WGS sequence"/>
</dbReference>
<evidence type="ECO:0000313" key="2">
    <source>
        <dbReference type="EMBL" id="CAF2977151.1"/>
    </source>
</evidence>
<dbReference type="EMBL" id="CAJOBP010022287">
    <property type="protein sequence ID" value="CAF4601196.1"/>
    <property type="molecule type" value="Genomic_DNA"/>
</dbReference>
<dbReference type="EMBL" id="CAJOBO010003059">
    <property type="protein sequence ID" value="CAF4479274.1"/>
    <property type="molecule type" value="Genomic_DNA"/>
</dbReference>
<evidence type="ECO:0000313" key="3">
    <source>
        <dbReference type="EMBL" id="CAF3576584.1"/>
    </source>
</evidence>
<sequence>MVNLTNYPYLEYEPSKIAAGIIAFVIGLSLIIWIVQSIQSHFQPRRISVLILMSHVAMFLQFILRAVLSSSTLNSILIYTIMTGFLAAGQRVIIICNYDFLIQVRCNLTGGP</sequence>
<evidence type="ECO:0000313" key="10">
    <source>
        <dbReference type="Proteomes" id="UP000663873"/>
    </source>
</evidence>
<accession>A0A818LWH8</accession>
<proteinExistence type="predicted"/>
<keyword evidence="1" id="KW-1133">Transmembrane helix</keyword>
<evidence type="ECO:0000313" key="4">
    <source>
        <dbReference type="EMBL" id="CAF3604014.1"/>
    </source>
</evidence>
<dbReference type="EMBL" id="CAJOBS010002973">
    <property type="protein sequence ID" value="CAF4841385.1"/>
    <property type="molecule type" value="Genomic_DNA"/>
</dbReference>
<dbReference type="Proteomes" id="UP000663833">
    <property type="component" value="Unassembled WGS sequence"/>
</dbReference>
<dbReference type="EMBL" id="CAJNYT010003831">
    <property type="protein sequence ID" value="CAF3604014.1"/>
    <property type="molecule type" value="Genomic_DNA"/>
</dbReference>
<feature type="transmembrane region" description="Helical" evidence="1">
    <location>
        <begin position="76"/>
        <end position="98"/>
    </location>
</feature>
<dbReference type="Proteomes" id="UP000663838">
    <property type="component" value="Unassembled WGS sequence"/>
</dbReference>
<name>A0A818LWH8_9BILA</name>
<evidence type="ECO:0000313" key="9">
    <source>
        <dbReference type="Proteomes" id="UP000663833"/>
    </source>
</evidence>
<keyword evidence="10" id="KW-1185">Reference proteome</keyword>
<evidence type="ECO:0000313" key="7">
    <source>
        <dbReference type="EMBL" id="CAF4795882.1"/>
    </source>
</evidence>
<dbReference type="Proteomes" id="UP000663872">
    <property type="component" value="Unassembled WGS sequence"/>
</dbReference>
<organism evidence="3 9">
    <name type="scientific">Rotaria socialis</name>
    <dbReference type="NCBI Taxonomy" id="392032"/>
    <lineage>
        <taxon>Eukaryota</taxon>
        <taxon>Metazoa</taxon>
        <taxon>Spiralia</taxon>
        <taxon>Gnathifera</taxon>
        <taxon>Rotifera</taxon>
        <taxon>Eurotatoria</taxon>
        <taxon>Bdelloidea</taxon>
        <taxon>Philodinida</taxon>
        <taxon>Philodinidae</taxon>
        <taxon>Rotaria</taxon>
    </lineage>
</organism>
<feature type="transmembrane region" description="Helical" evidence="1">
    <location>
        <begin position="47"/>
        <end position="64"/>
    </location>
</feature>
<dbReference type="Proteomes" id="UP000663873">
    <property type="component" value="Unassembled WGS sequence"/>
</dbReference>